<gene>
    <name evidence="1" type="ORF">KR093_000296</name>
</gene>
<keyword evidence="2" id="KW-1185">Reference proteome</keyword>
<dbReference type="PANTHER" id="PTHR21391:SF0">
    <property type="entry name" value="AT04489P-RELATED"/>
    <property type="match status" value="1"/>
</dbReference>
<reference evidence="1" key="1">
    <citation type="journal article" date="2021" name="Mol. Ecol. Resour.">
        <title>Phylogenomic analyses of the genus Drosophila reveals genomic signals of climate adaptation.</title>
        <authorList>
            <person name="Li F."/>
            <person name="Rane R.V."/>
            <person name="Luria V."/>
            <person name="Xiong Z."/>
            <person name="Chen J."/>
            <person name="Li Z."/>
            <person name="Catullo R.A."/>
            <person name="Griffin P.C."/>
            <person name="Schiffer M."/>
            <person name="Pearce S."/>
            <person name="Lee S.F."/>
            <person name="McElroy K."/>
            <person name="Stocker A."/>
            <person name="Shirriffs J."/>
            <person name="Cockerell F."/>
            <person name="Coppin C."/>
            <person name="Sgro C.M."/>
            <person name="Karger A."/>
            <person name="Cain J.W."/>
            <person name="Weber J.A."/>
            <person name="Santpere G."/>
            <person name="Kirschner M.W."/>
            <person name="Hoffmann A.A."/>
            <person name="Oakeshott J.G."/>
            <person name="Zhang G."/>
        </authorList>
    </citation>
    <scope>NUCLEOTIDE SEQUENCE</scope>
    <source>
        <strain evidence="1">BGI-SZ-2011g</strain>
    </source>
</reference>
<organism evidence="1 2">
    <name type="scientific">Drosophila rubida</name>
    <dbReference type="NCBI Taxonomy" id="30044"/>
    <lineage>
        <taxon>Eukaryota</taxon>
        <taxon>Metazoa</taxon>
        <taxon>Ecdysozoa</taxon>
        <taxon>Arthropoda</taxon>
        <taxon>Hexapoda</taxon>
        <taxon>Insecta</taxon>
        <taxon>Pterygota</taxon>
        <taxon>Neoptera</taxon>
        <taxon>Endopterygota</taxon>
        <taxon>Diptera</taxon>
        <taxon>Brachycera</taxon>
        <taxon>Muscomorpha</taxon>
        <taxon>Ephydroidea</taxon>
        <taxon>Drosophilidae</taxon>
        <taxon>Drosophila</taxon>
    </lineage>
</organism>
<accession>A0AAD4JX62</accession>
<dbReference type="PANTHER" id="PTHR21391">
    <property type="entry name" value="AT04489P-RELATED"/>
    <property type="match status" value="1"/>
</dbReference>
<evidence type="ECO:0000313" key="2">
    <source>
        <dbReference type="Proteomes" id="UP001200034"/>
    </source>
</evidence>
<feature type="non-terminal residue" evidence="1">
    <location>
        <position position="566"/>
    </location>
</feature>
<proteinExistence type="predicted"/>
<sequence>IIRKMAVPKMGLESESKKIDWNDDIQQKMFRDWGIYYANRLLNDTADNHFDASLRLDGSDYMTLFHQSKSHRKAAVIGKALVAARKAGQMALRNRGPNVNINLEICSLLFELNQFEDSKIELHDNLINFTGNEAECFQKRLGVVDDVIEDVTGKSMSLLFLQKQKLIRRVNEINKAKAIRDERPLWRRLRDQGKCDVVSIPEVEEVMLSPLEIARRNLAFNVVHQTYMNDSWYDIIFIKRLCKNPTLLLEYCKRSTGMMSAFPVKQYAIIRQFMKMLESRSPLYFVNFLKFPNKRAFEKNKAAYMFRIQAQTHRNMIADLREIRKMRKEKKIKKLTDYVEKIMSAYYAKKTNRIMCTKFEFVNEVYNTVALALSDQYTVTKKMNLNKALKLSDLLNLPSDKSMDIGPFVFGDRSTYQESKNADNEGKRFRKLLTHYEHRIRFAKFQIEKCYLYNQVASVHLSHGHYDECCFYARMSIRESRECNSFLWNFLSIMLNIKANAILYKLERTREALQMALVVLEVLQSPRLYKFIELCVRCNEEEFERKRSTIFNRMSKSKMSSIGKSS</sequence>
<dbReference type="EMBL" id="JAJJHW010002585">
    <property type="protein sequence ID" value="KAH8369613.1"/>
    <property type="molecule type" value="Genomic_DNA"/>
</dbReference>
<feature type="non-terminal residue" evidence="1">
    <location>
        <position position="1"/>
    </location>
</feature>
<dbReference type="Proteomes" id="UP001200034">
    <property type="component" value="Unassembled WGS sequence"/>
</dbReference>
<protein>
    <submittedName>
        <fullName evidence="1">Uncharacterized protein</fullName>
    </submittedName>
</protein>
<comment type="caution">
    <text evidence="1">The sequence shown here is derived from an EMBL/GenBank/DDBJ whole genome shotgun (WGS) entry which is preliminary data.</text>
</comment>
<name>A0AAD4JX62_9MUSC</name>
<dbReference type="AlphaFoldDB" id="A0AAD4JX62"/>
<evidence type="ECO:0000313" key="1">
    <source>
        <dbReference type="EMBL" id="KAH8369613.1"/>
    </source>
</evidence>